<dbReference type="eggNOG" id="ENOG50306EA">
    <property type="taxonomic scope" value="Bacteria"/>
</dbReference>
<dbReference type="Pfam" id="PF12686">
    <property type="entry name" value="DUF3800"/>
    <property type="match status" value="1"/>
</dbReference>
<keyword evidence="2" id="KW-1185">Reference proteome</keyword>
<dbReference type="KEGG" id="bav:BAV0440"/>
<evidence type="ECO:0000313" key="2">
    <source>
        <dbReference type="Proteomes" id="UP000001977"/>
    </source>
</evidence>
<dbReference type="OrthoDB" id="6914078at2"/>
<dbReference type="Proteomes" id="UP000001977">
    <property type="component" value="Chromosome"/>
</dbReference>
<dbReference type="RefSeq" id="WP_012416137.1">
    <property type="nucleotide sequence ID" value="NC_010645.1"/>
</dbReference>
<evidence type="ECO:0000313" key="1">
    <source>
        <dbReference type="EMBL" id="CAJ48045.1"/>
    </source>
</evidence>
<proteinExistence type="predicted"/>
<name>Q2KZ01_BORA1</name>
<accession>Q2KZ01</accession>
<organism evidence="1 2">
    <name type="scientific">Bordetella avium (strain 197N)</name>
    <dbReference type="NCBI Taxonomy" id="360910"/>
    <lineage>
        <taxon>Bacteria</taxon>
        <taxon>Pseudomonadati</taxon>
        <taxon>Pseudomonadota</taxon>
        <taxon>Betaproteobacteria</taxon>
        <taxon>Burkholderiales</taxon>
        <taxon>Alcaligenaceae</taxon>
        <taxon>Bordetella</taxon>
    </lineage>
</organism>
<dbReference type="InterPro" id="IPR024524">
    <property type="entry name" value="DUF3800"/>
</dbReference>
<dbReference type="HOGENOM" id="CLU_082700_0_0_4"/>
<dbReference type="AlphaFoldDB" id="Q2KZ01"/>
<reference evidence="1 2" key="1">
    <citation type="journal article" date="2006" name="J. Bacteriol.">
        <title>Comparison of the genome sequence of the poultry pathogen Bordetella avium with those of B. bronchiseptica, B. pertussis, and B. parapertussis reveals extensive diversity in surface structures associated with host interaction.</title>
        <authorList>
            <person name="Sebaihia M."/>
            <person name="Preston A."/>
            <person name="Maskell D.J."/>
            <person name="Kuzmiak H."/>
            <person name="Connell T.D."/>
            <person name="King N.D."/>
            <person name="Orndorff P.E."/>
            <person name="Miyamoto D.M."/>
            <person name="Thomson N.R."/>
            <person name="Harris D."/>
            <person name="Goble A."/>
            <person name="Lord A."/>
            <person name="Murphy L."/>
            <person name="Quail M.A."/>
            <person name="Rutter S."/>
            <person name="Squares R."/>
            <person name="Squares S."/>
            <person name="Woodward J."/>
            <person name="Parkhill J."/>
            <person name="Temple L.M."/>
        </authorList>
    </citation>
    <scope>NUCLEOTIDE SEQUENCE [LARGE SCALE GENOMIC DNA]</scope>
    <source>
        <strain evidence="1 2">197N</strain>
    </source>
</reference>
<dbReference type="EMBL" id="AM167904">
    <property type="protein sequence ID" value="CAJ48045.1"/>
    <property type="molecule type" value="Genomic_DNA"/>
</dbReference>
<protein>
    <submittedName>
        <fullName evidence="1">Phage-related protein</fullName>
    </submittedName>
</protein>
<gene>
    <name evidence="1" type="ordered locus">BAV0440</name>
</gene>
<sequence>MASRQRKEAKVLRPTYKVYVDEAGDEGFKFLENEKGSSRWFVLSATIVRTVNDGRLVECAKSIRALLNKPDNHALHFRNLRHEQRIPFSRMIGELPIRTIHIMVHKPSIGDPENFQRQPYSLYRYATRLLIERISWLCRDQRRDAPNYLAELIFSNRSAMSYDDLKDYLGRLLAIEQNVQIDWGAFDMRLVRAVNHDQLAGLQLADAVASGAFYAVHKSVYGETEDRYLHLTQRVLYRHNRNLNGYGIKFWCSEDAEKRRVLAICRD</sequence>